<dbReference type="SMART" id="SM00066">
    <property type="entry name" value="GAL4"/>
    <property type="match status" value="1"/>
</dbReference>
<evidence type="ECO:0000256" key="2">
    <source>
        <dbReference type="ARBA" id="ARBA00023015"/>
    </source>
</evidence>
<dbReference type="PANTHER" id="PTHR47540">
    <property type="entry name" value="THIAMINE REPRESSIBLE GENES REGULATORY PROTEIN THI5"/>
    <property type="match status" value="1"/>
</dbReference>
<feature type="region of interest" description="Disordered" evidence="6">
    <location>
        <begin position="120"/>
        <end position="166"/>
    </location>
</feature>
<keyword evidence="9" id="KW-1185">Reference proteome</keyword>
<dbReference type="InterPro" id="IPR036864">
    <property type="entry name" value="Zn2-C6_fun-type_DNA-bd_sf"/>
</dbReference>
<dbReference type="PROSITE" id="PS50048">
    <property type="entry name" value="ZN2_CY6_FUNGAL_2"/>
    <property type="match status" value="1"/>
</dbReference>
<dbReference type="CDD" id="cd00067">
    <property type="entry name" value="GAL4"/>
    <property type="match status" value="1"/>
</dbReference>
<evidence type="ECO:0000259" key="7">
    <source>
        <dbReference type="PROSITE" id="PS50048"/>
    </source>
</evidence>
<evidence type="ECO:0000256" key="5">
    <source>
        <dbReference type="ARBA" id="ARBA00023242"/>
    </source>
</evidence>
<dbReference type="GO" id="GO:0045944">
    <property type="term" value="P:positive regulation of transcription by RNA polymerase II"/>
    <property type="evidence" value="ECO:0007669"/>
    <property type="project" value="TreeGrafter"/>
</dbReference>
<dbReference type="SUPFAM" id="SSF57701">
    <property type="entry name" value="Zn2/Cys6 DNA-binding domain"/>
    <property type="match status" value="1"/>
</dbReference>
<feature type="compositionally biased region" description="Polar residues" evidence="6">
    <location>
        <begin position="9"/>
        <end position="23"/>
    </location>
</feature>
<dbReference type="GeneID" id="30018381"/>
<comment type="subcellular location">
    <subcellularLocation>
        <location evidence="1">Nucleus</location>
    </subcellularLocation>
</comment>
<proteinExistence type="predicted"/>
<keyword evidence="2" id="KW-0805">Transcription regulation</keyword>
<dbReference type="RefSeq" id="XP_018707419.1">
    <property type="nucleotide sequence ID" value="XM_018845696.1"/>
</dbReference>
<comment type="caution">
    <text evidence="8">The sequence shown here is derived from an EMBL/GenBank/DDBJ whole genome shotgun (WGS) entry which is preliminary data.</text>
</comment>
<dbReference type="PROSITE" id="PS00463">
    <property type="entry name" value="ZN2_CY6_FUNGAL_1"/>
    <property type="match status" value="1"/>
</dbReference>
<dbReference type="Gene3D" id="4.10.240.10">
    <property type="entry name" value="Zn(2)-C6 fungal-type DNA-binding domain"/>
    <property type="match status" value="1"/>
</dbReference>
<feature type="domain" description="Zn(2)-C6 fungal-type" evidence="7">
    <location>
        <begin position="43"/>
        <end position="73"/>
    </location>
</feature>
<keyword evidence="3 8" id="KW-0238">DNA-binding</keyword>
<feature type="compositionally biased region" description="Pro residues" evidence="6">
    <location>
        <begin position="147"/>
        <end position="162"/>
    </location>
</feature>
<accession>A0A168CLX0</accession>
<dbReference type="GO" id="GO:0000981">
    <property type="term" value="F:DNA-binding transcription factor activity, RNA polymerase II-specific"/>
    <property type="evidence" value="ECO:0007669"/>
    <property type="project" value="InterPro"/>
</dbReference>
<dbReference type="EMBL" id="AZHB01000003">
    <property type="protein sequence ID" value="OAA71538.1"/>
    <property type="molecule type" value="Genomic_DNA"/>
</dbReference>
<evidence type="ECO:0000256" key="1">
    <source>
        <dbReference type="ARBA" id="ARBA00004123"/>
    </source>
</evidence>
<reference evidence="8 9" key="1">
    <citation type="journal article" date="2016" name="Genome Biol. Evol.">
        <title>Divergent and convergent evolution of fungal pathogenicity.</title>
        <authorList>
            <person name="Shang Y."/>
            <person name="Xiao G."/>
            <person name="Zheng P."/>
            <person name="Cen K."/>
            <person name="Zhan S."/>
            <person name="Wang C."/>
        </authorList>
    </citation>
    <scope>NUCLEOTIDE SEQUENCE [LARGE SCALE GENOMIC DNA]</scope>
    <source>
        <strain evidence="8 9">ARSEF 2679</strain>
    </source>
</reference>
<evidence type="ECO:0000256" key="3">
    <source>
        <dbReference type="ARBA" id="ARBA00023125"/>
    </source>
</evidence>
<dbReference type="Proteomes" id="UP000076744">
    <property type="component" value="Unassembled WGS sequence"/>
</dbReference>
<organism evidence="8 9">
    <name type="scientific">Cordyceps fumosorosea (strain ARSEF 2679)</name>
    <name type="common">Isaria fumosorosea</name>
    <dbReference type="NCBI Taxonomy" id="1081104"/>
    <lineage>
        <taxon>Eukaryota</taxon>
        <taxon>Fungi</taxon>
        <taxon>Dikarya</taxon>
        <taxon>Ascomycota</taxon>
        <taxon>Pezizomycotina</taxon>
        <taxon>Sordariomycetes</taxon>
        <taxon>Hypocreomycetidae</taxon>
        <taxon>Hypocreales</taxon>
        <taxon>Cordycipitaceae</taxon>
        <taxon>Cordyceps</taxon>
    </lineage>
</organism>
<feature type="region of interest" description="Disordered" evidence="6">
    <location>
        <begin position="1"/>
        <end position="32"/>
    </location>
</feature>
<evidence type="ECO:0000313" key="9">
    <source>
        <dbReference type="Proteomes" id="UP000076744"/>
    </source>
</evidence>
<dbReference type="GO" id="GO:0008270">
    <property type="term" value="F:zinc ion binding"/>
    <property type="evidence" value="ECO:0007669"/>
    <property type="project" value="InterPro"/>
</dbReference>
<name>A0A168CLX0_CORFA</name>
<protein>
    <submittedName>
        <fullName evidence="8">Zn(2)-C6 fungal-type DNA-binding domain protein</fullName>
    </submittedName>
</protein>
<evidence type="ECO:0000313" key="8">
    <source>
        <dbReference type="EMBL" id="OAA71538.1"/>
    </source>
</evidence>
<keyword evidence="4" id="KW-0804">Transcription</keyword>
<dbReference type="InterPro" id="IPR001138">
    <property type="entry name" value="Zn2Cys6_DnaBD"/>
</dbReference>
<evidence type="ECO:0000256" key="4">
    <source>
        <dbReference type="ARBA" id="ARBA00023163"/>
    </source>
</evidence>
<keyword evidence="5" id="KW-0539">Nucleus</keyword>
<sequence length="232" mass="25192">MQDSSSSSTHQPSRPLQPKATTRGQERILESPTVKRRRVTVIACHHCRLKKIRCDGQKPACSSCATKLVPCTYRDAAREGGRSSSAVPGVLRMLGQLRAAELVRVVGRLKDEADAETILSTIRGSVEEQRRRDEESASPSTTVRGPRTPPDDPPPPPPPPPPLDDDVAAAMGAAGGLDVQWFWPACQPTTTATTTTTTTTMGMVDFAPLGGVPQVVDVYWWPKAWARQPNEF</sequence>
<dbReference type="GO" id="GO:0005634">
    <property type="term" value="C:nucleus"/>
    <property type="evidence" value="ECO:0007669"/>
    <property type="project" value="UniProtKB-SubCell"/>
</dbReference>
<dbReference type="PANTHER" id="PTHR47540:SF2">
    <property type="entry name" value="ZN(II)2CYS6 TRANSCRIPTION FACTOR (EUROFUNG)"/>
    <property type="match status" value="1"/>
</dbReference>
<feature type="compositionally biased region" description="Basic and acidic residues" evidence="6">
    <location>
        <begin position="125"/>
        <end position="135"/>
    </location>
</feature>
<dbReference type="AlphaFoldDB" id="A0A168CLX0"/>
<evidence type="ECO:0000256" key="6">
    <source>
        <dbReference type="SAM" id="MobiDB-lite"/>
    </source>
</evidence>
<dbReference type="Pfam" id="PF00172">
    <property type="entry name" value="Zn_clus"/>
    <property type="match status" value="1"/>
</dbReference>
<dbReference type="InterPro" id="IPR051711">
    <property type="entry name" value="Stress_Response_Reg"/>
</dbReference>
<dbReference type="GO" id="GO:0043565">
    <property type="term" value="F:sequence-specific DNA binding"/>
    <property type="evidence" value="ECO:0007669"/>
    <property type="project" value="TreeGrafter"/>
</dbReference>
<dbReference type="OrthoDB" id="10261408at2759"/>
<gene>
    <name evidence="8" type="ORF">ISF_02089</name>
</gene>